<keyword evidence="2" id="KW-0067">ATP-binding</keyword>
<evidence type="ECO:0000259" key="4">
    <source>
        <dbReference type="PROSITE" id="PS50043"/>
    </source>
</evidence>
<dbReference type="GO" id="GO:0004016">
    <property type="term" value="F:adenylate cyclase activity"/>
    <property type="evidence" value="ECO:0007669"/>
    <property type="project" value="TreeGrafter"/>
</dbReference>
<dbReference type="PROSITE" id="PS50043">
    <property type="entry name" value="HTH_LUXR_2"/>
    <property type="match status" value="1"/>
</dbReference>
<dbReference type="PANTHER" id="PTHR16305">
    <property type="entry name" value="TESTICULAR SOLUBLE ADENYLYL CYCLASE"/>
    <property type="match status" value="1"/>
</dbReference>
<dbReference type="SMART" id="SM00421">
    <property type="entry name" value="HTH_LUXR"/>
    <property type="match status" value="1"/>
</dbReference>
<dbReference type="AlphaFoldDB" id="A0AAU3H0U6"/>
<dbReference type="EMBL" id="CP109535">
    <property type="protein sequence ID" value="WTY98896.1"/>
    <property type="molecule type" value="Genomic_DNA"/>
</dbReference>
<dbReference type="InterPro" id="IPR016032">
    <property type="entry name" value="Sig_transdc_resp-reg_C-effctor"/>
</dbReference>
<dbReference type="PRINTS" id="PR00038">
    <property type="entry name" value="HTHLUXR"/>
</dbReference>
<dbReference type="GO" id="GO:0005524">
    <property type="term" value="F:ATP binding"/>
    <property type="evidence" value="ECO:0007669"/>
    <property type="project" value="UniProtKB-KW"/>
</dbReference>
<dbReference type="SUPFAM" id="SSF52540">
    <property type="entry name" value="P-loop containing nucleoside triphosphate hydrolases"/>
    <property type="match status" value="1"/>
</dbReference>
<dbReference type="GO" id="GO:0003677">
    <property type="term" value="F:DNA binding"/>
    <property type="evidence" value="ECO:0007669"/>
    <property type="project" value="InterPro"/>
</dbReference>
<dbReference type="InterPro" id="IPR036388">
    <property type="entry name" value="WH-like_DNA-bd_sf"/>
</dbReference>
<feature type="domain" description="HTH luxR-type" evidence="4">
    <location>
        <begin position="850"/>
        <end position="914"/>
    </location>
</feature>
<protein>
    <submittedName>
        <fullName evidence="5">AAA family ATPase</fullName>
    </submittedName>
</protein>
<dbReference type="InterPro" id="IPR000792">
    <property type="entry name" value="Tscrpt_reg_LuxR_C"/>
</dbReference>
<evidence type="ECO:0000256" key="3">
    <source>
        <dbReference type="SAM" id="MobiDB-lite"/>
    </source>
</evidence>
<organism evidence="5">
    <name type="scientific">Streptomyces sp. NBC_01401</name>
    <dbReference type="NCBI Taxonomy" id="2903854"/>
    <lineage>
        <taxon>Bacteria</taxon>
        <taxon>Bacillati</taxon>
        <taxon>Actinomycetota</taxon>
        <taxon>Actinomycetes</taxon>
        <taxon>Kitasatosporales</taxon>
        <taxon>Streptomycetaceae</taxon>
        <taxon>Streptomyces</taxon>
    </lineage>
</organism>
<gene>
    <name evidence="5" type="ORF">OG626_30360</name>
</gene>
<dbReference type="SUPFAM" id="SSF46894">
    <property type="entry name" value="C-terminal effector domain of the bipartite response regulators"/>
    <property type="match status" value="1"/>
</dbReference>
<dbReference type="CDD" id="cd06170">
    <property type="entry name" value="LuxR_C_like"/>
    <property type="match status" value="1"/>
</dbReference>
<dbReference type="GO" id="GO:0006355">
    <property type="term" value="P:regulation of DNA-templated transcription"/>
    <property type="evidence" value="ECO:0007669"/>
    <property type="project" value="InterPro"/>
</dbReference>
<dbReference type="Pfam" id="PF13191">
    <property type="entry name" value="AAA_16"/>
    <property type="match status" value="1"/>
</dbReference>
<feature type="region of interest" description="Disordered" evidence="3">
    <location>
        <begin position="87"/>
        <end position="107"/>
    </location>
</feature>
<dbReference type="Pfam" id="PF00196">
    <property type="entry name" value="GerE"/>
    <property type="match status" value="1"/>
</dbReference>
<proteinExistence type="predicted"/>
<evidence type="ECO:0000313" key="5">
    <source>
        <dbReference type="EMBL" id="WTY98896.1"/>
    </source>
</evidence>
<dbReference type="GO" id="GO:0005737">
    <property type="term" value="C:cytoplasm"/>
    <property type="evidence" value="ECO:0007669"/>
    <property type="project" value="TreeGrafter"/>
</dbReference>
<dbReference type="Gene3D" id="1.10.10.10">
    <property type="entry name" value="Winged helix-like DNA-binding domain superfamily/Winged helix DNA-binding domain"/>
    <property type="match status" value="1"/>
</dbReference>
<keyword evidence="1" id="KW-0547">Nucleotide-binding</keyword>
<name>A0AAU3H0U6_9ACTN</name>
<evidence type="ECO:0000256" key="1">
    <source>
        <dbReference type="ARBA" id="ARBA00022741"/>
    </source>
</evidence>
<reference evidence="5" key="1">
    <citation type="submission" date="2022-10" db="EMBL/GenBank/DDBJ databases">
        <title>The complete genomes of actinobacterial strains from the NBC collection.</title>
        <authorList>
            <person name="Joergensen T.S."/>
            <person name="Alvarez Arevalo M."/>
            <person name="Sterndorff E.B."/>
            <person name="Faurdal D."/>
            <person name="Vuksanovic O."/>
            <person name="Mourched A.-S."/>
            <person name="Charusanti P."/>
            <person name="Shaw S."/>
            <person name="Blin K."/>
            <person name="Weber T."/>
        </authorList>
    </citation>
    <scope>NUCLEOTIDE SEQUENCE</scope>
    <source>
        <strain evidence="5">NBC_01401</strain>
    </source>
</reference>
<dbReference type="InterPro" id="IPR041664">
    <property type="entry name" value="AAA_16"/>
</dbReference>
<dbReference type="PANTHER" id="PTHR16305:SF35">
    <property type="entry name" value="TRANSCRIPTIONAL ACTIVATOR DOMAIN"/>
    <property type="match status" value="1"/>
</dbReference>
<evidence type="ECO:0000256" key="2">
    <source>
        <dbReference type="ARBA" id="ARBA00022840"/>
    </source>
</evidence>
<accession>A0AAU3H0U6</accession>
<dbReference type="InterPro" id="IPR027417">
    <property type="entry name" value="P-loop_NTPase"/>
</dbReference>
<sequence>MLLEREAELTLATAGLRRAAAGHGSLLLVEGPLGTGRSSFLDALSQRACDERFLVLRAQASRAERWLACGVVDQLVGSAGFSPAAEFGRGRRAPRDSRPGPVGGRVPSASVLDGLSGDGPVLVVVDDLHWSDTESLTELAKCLAVRHDRRTVFALSLPSGVVPDTGSVLHGLVDTADHRIRLGALGPDSVRRWVDTALGGAADAEFVAAVQVRTAGSPLLLRSLLDEAYSRGLGPRAEHAELARTLRSDSLRQYLSAFLRSRPDPVRRVVQALCVLDGEADQRVVAQLAGLDAPGCARAVAALARWGLGPPGTGEDGTLLWDALADGIPADELTVMRNRAAVLLHRAGHSVEAAAGQLMSVHTLRDPQAVRILRAAADSALTRGAPRDAARYLRQALLDGSCTGPLRARVLTDLATAERGFATLAALRHVVEALPLFDSPLDRAAAAVQLGPLLYRPSESGIALLTQGLAAELRTLSSADAAAAELVLRLEARHYVLCDQEPSIHSAALRRLDELGPRPPVGTVGERELLAALIHIAFVTNTVPAKRLADLGAPLLALEPPDPRHAHTPLPLAVNALAAAEHTEEIVPWLDAVGRLVDHRGSDAEAAVLRAERTVVALSHGRIAEARQTMVRTDVVVDSEVNAFTAVRSAVLAMVTLHSGEPELAEECLAGDLPHHQDQYHAALLHMARGLLAARRRQDLIALHHFRTAGERLERIGWSNPAVLSWSSHAALMHHRLGEQDRALAAGRLGLERARAWGAPSVEGRALVALGRVTPGRRGAELLREAVSVLEGSTNLDELCRALYAYGSREGVDGRRAAEALERARALSVACGTDRLTQQIGARIGRSPAVPEPRPELTPSEVRVVRLAAAGLRNTDIAQRLQVSTRMIERNLTNVYRKLDISGRHALPSSFGTT</sequence>